<evidence type="ECO:0000313" key="1">
    <source>
        <dbReference type="EMBL" id="MFC0273642.1"/>
    </source>
</evidence>
<proteinExistence type="predicted"/>
<comment type="caution">
    <text evidence="1">The sequence shown here is derived from an EMBL/GenBank/DDBJ whole genome shotgun (WGS) entry which is preliminary data.</text>
</comment>
<evidence type="ECO:0008006" key="3">
    <source>
        <dbReference type="Google" id="ProtNLM"/>
    </source>
</evidence>
<sequence>MNSVLADLKFINIDSLILHEPTEPIRLNKVATLLEKEGVIRNPLMATPIEDNKYLILMELTGLQL</sequence>
<reference evidence="1 2" key="1">
    <citation type="submission" date="2024-09" db="EMBL/GenBank/DDBJ databases">
        <authorList>
            <person name="Sun Q."/>
            <person name="Mori K."/>
        </authorList>
    </citation>
    <scope>NUCLEOTIDE SEQUENCE [LARGE SCALE GENOMIC DNA]</scope>
    <source>
        <strain evidence="1 2">CCM 7228</strain>
    </source>
</reference>
<organism evidence="1 2">
    <name type="scientific">Metabacillus herbersteinensis</name>
    <dbReference type="NCBI Taxonomy" id="283816"/>
    <lineage>
        <taxon>Bacteria</taxon>
        <taxon>Bacillati</taxon>
        <taxon>Bacillota</taxon>
        <taxon>Bacilli</taxon>
        <taxon>Bacillales</taxon>
        <taxon>Bacillaceae</taxon>
        <taxon>Metabacillus</taxon>
    </lineage>
</organism>
<gene>
    <name evidence="1" type="ORF">ACFFIX_19815</name>
</gene>
<dbReference type="Gene3D" id="3.90.1530.10">
    <property type="entry name" value="Conserved hypothetical protein from pyrococcus furiosus pfu- 392566-001, ParB domain"/>
    <property type="match status" value="1"/>
</dbReference>
<protein>
    <recommendedName>
        <fullName evidence="3">CBS domain-containing protein</fullName>
    </recommendedName>
</protein>
<evidence type="ECO:0000313" key="2">
    <source>
        <dbReference type="Proteomes" id="UP001589854"/>
    </source>
</evidence>
<accession>A0ABV6GL39</accession>
<keyword evidence="2" id="KW-1185">Reference proteome</keyword>
<name>A0ABV6GL39_9BACI</name>
<dbReference type="Proteomes" id="UP001589854">
    <property type="component" value="Unassembled WGS sequence"/>
</dbReference>
<dbReference type="EMBL" id="JBHLVO010000022">
    <property type="protein sequence ID" value="MFC0273642.1"/>
    <property type="molecule type" value="Genomic_DNA"/>
</dbReference>
<dbReference type="RefSeq" id="WP_378937152.1">
    <property type="nucleotide sequence ID" value="NZ_JBHLVO010000022.1"/>
</dbReference>